<sequence>MSQSPLARTRRSLPAFSHAPSKLSKSHSSRELAEIDSPISTPSHYPSTSTSRQVHTPKQVDTPTRYRNATTSTSTPLTPKIHYSPYALSTPPQGMSKSSSIPFDMAASAKAARRAEDERRSSMPVLDTQIRRKRFVRQKPIWQRISSMPTQLYDRLAFATPQSIYDILPDEHLANPIALGIHAIHYLLVYPLFSNRDEHYSVLRSGREPTGVSGRWDQWENEGKTKGVGLLSGYSRYLFLILLLLLSVGNAAYLFTRFRTYDMQLRSGSDPIHSPHASPVPAPKVRSEPESDIFASSTLLSTSTISHAGLAKYARLTGKALWFILKFSFYSILSAFGKPQKDAPKLNNFGSNDKIQSLRVWDPPEFCLAFFCAFPPTSPILTHLLVPLHPIYTPLLHLSTTFLLSQLAQFYSQLVKDRMLLSAEVMREYDQRFVYKRVFANRVDRGPKSSGNTAQKHPLDPETLSSTS</sequence>
<dbReference type="Pfam" id="PF10332">
    <property type="entry name" value="DUF2418"/>
    <property type="match status" value="1"/>
</dbReference>
<protein>
    <recommendedName>
        <fullName evidence="10">Nuclear rim protein 1</fullName>
    </recommendedName>
</protein>
<evidence type="ECO:0000256" key="5">
    <source>
        <dbReference type="SAM" id="MobiDB-lite"/>
    </source>
</evidence>
<evidence type="ECO:0000313" key="7">
    <source>
        <dbReference type="EMBL" id="OBR83979.1"/>
    </source>
</evidence>
<evidence type="ECO:0008006" key="10">
    <source>
        <dbReference type="Google" id="ProtNLM"/>
    </source>
</evidence>
<dbReference type="KEGG" id="kdj:28969965"/>
<dbReference type="AlphaFoldDB" id="A0A1A6A1P7"/>
<keyword evidence="3 6" id="KW-1133">Transmembrane helix</keyword>
<evidence type="ECO:0000313" key="8">
    <source>
        <dbReference type="EMBL" id="WWC63642.1"/>
    </source>
</evidence>
<reference evidence="7" key="1">
    <citation type="submission" date="2013-07" db="EMBL/GenBank/DDBJ databases">
        <title>The Genome Sequence of Cryptococcus dejecticola CBS10117.</title>
        <authorList>
            <consortium name="The Broad Institute Genome Sequencing Platform"/>
            <person name="Cuomo C."/>
            <person name="Litvintseva A."/>
            <person name="Chen Y."/>
            <person name="Heitman J."/>
            <person name="Sun S."/>
            <person name="Springer D."/>
            <person name="Dromer F."/>
            <person name="Young S.K."/>
            <person name="Zeng Q."/>
            <person name="Gargeya S."/>
            <person name="Fitzgerald M."/>
            <person name="Abouelleil A."/>
            <person name="Alvarado L."/>
            <person name="Berlin A.M."/>
            <person name="Chapman S.B."/>
            <person name="Dewar J."/>
            <person name="Goldberg J."/>
            <person name="Griggs A."/>
            <person name="Gujja S."/>
            <person name="Hansen M."/>
            <person name="Howarth C."/>
            <person name="Imamovic A."/>
            <person name="Larimer J."/>
            <person name="McCowan C."/>
            <person name="Murphy C."/>
            <person name="Pearson M."/>
            <person name="Priest M."/>
            <person name="Roberts A."/>
            <person name="Saif S."/>
            <person name="Shea T."/>
            <person name="Sykes S."/>
            <person name="Wortman J."/>
            <person name="Nusbaum C."/>
            <person name="Birren B."/>
        </authorList>
    </citation>
    <scope>NUCLEOTIDE SEQUENCE [LARGE SCALE GENOMIC DNA]</scope>
    <source>
        <strain evidence="7">CBS 10117</strain>
    </source>
</reference>
<dbReference type="Proteomes" id="UP000078595">
    <property type="component" value="Chromosome 7"/>
</dbReference>
<evidence type="ECO:0000256" key="3">
    <source>
        <dbReference type="ARBA" id="ARBA00022989"/>
    </source>
</evidence>
<dbReference type="STRING" id="1296121.A0A1A6A1P7"/>
<evidence type="ECO:0000313" key="9">
    <source>
        <dbReference type="Proteomes" id="UP000078595"/>
    </source>
</evidence>
<proteinExistence type="predicted"/>
<dbReference type="RefSeq" id="XP_018261821.1">
    <property type="nucleotide sequence ID" value="XM_018409548.1"/>
</dbReference>
<name>A0A1A6A1P7_9TREE</name>
<organism evidence="7">
    <name type="scientific">Kwoniella dejecticola CBS 10117</name>
    <dbReference type="NCBI Taxonomy" id="1296121"/>
    <lineage>
        <taxon>Eukaryota</taxon>
        <taxon>Fungi</taxon>
        <taxon>Dikarya</taxon>
        <taxon>Basidiomycota</taxon>
        <taxon>Agaricomycotina</taxon>
        <taxon>Tremellomycetes</taxon>
        <taxon>Tremellales</taxon>
        <taxon>Cryptococcaceae</taxon>
        <taxon>Kwoniella</taxon>
    </lineage>
</organism>
<gene>
    <name evidence="7" type="ORF">I303_06266</name>
    <name evidence="8" type="ORF">I303_106247</name>
</gene>
<comment type="subcellular location">
    <subcellularLocation>
        <location evidence="1">Endomembrane system</location>
        <topology evidence="1">Multi-pass membrane protein</topology>
    </subcellularLocation>
</comment>
<reference evidence="8" key="3">
    <citation type="submission" date="2024-02" db="EMBL/GenBank/DDBJ databases">
        <title>Comparative genomics of Cryptococcus and Kwoniella reveals pathogenesis evolution and contrasting modes of karyotype evolution via chromosome fusion or intercentromeric recombination.</title>
        <authorList>
            <person name="Coelho M.A."/>
            <person name="David-Palma M."/>
            <person name="Shea T."/>
            <person name="Bowers K."/>
            <person name="McGinley-Smith S."/>
            <person name="Mohammad A.W."/>
            <person name="Gnirke A."/>
            <person name="Yurkov A.M."/>
            <person name="Nowrousian M."/>
            <person name="Sun S."/>
            <person name="Cuomo C.A."/>
            <person name="Heitman J."/>
        </authorList>
    </citation>
    <scope>NUCLEOTIDE SEQUENCE</scope>
    <source>
        <strain evidence="8">CBS 10117</strain>
    </source>
</reference>
<keyword evidence="4 6" id="KW-0472">Membrane</keyword>
<dbReference type="VEuPathDB" id="FungiDB:I303_06266"/>
<dbReference type="PANTHER" id="PTHR28293:SF1">
    <property type="entry name" value="NUCLEAR RIM PROTEIN 1"/>
    <property type="match status" value="1"/>
</dbReference>
<feature type="compositionally biased region" description="Low complexity" evidence="5">
    <location>
        <begin position="37"/>
        <end position="51"/>
    </location>
</feature>
<dbReference type="GeneID" id="28969965"/>
<feature type="transmembrane region" description="Helical" evidence="6">
    <location>
        <begin position="237"/>
        <end position="256"/>
    </location>
</feature>
<dbReference type="GO" id="GO:0012505">
    <property type="term" value="C:endomembrane system"/>
    <property type="evidence" value="ECO:0007669"/>
    <property type="project" value="UniProtKB-SubCell"/>
</dbReference>
<dbReference type="OrthoDB" id="3363151at2759"/>
<feature type="region of interest" description="Disordered" evidence="5">
    <location>
        <begin position="1"/>
        <end position="100"/>
    </location>
</feature>
<dbReference type="GO" id="GO:0043007">
    <property type="term" value="P:maintenance of rDNA"/>
    <property type="evidence" value="ECO:0007669"/>
    <property type="project" value="TreeGrafter"/>
</dbReference>
<feature type="compositionally biased region" description="Polar residues" evidence="5">
    <location>
        <begin position="52"/>
        <end position="77"/>
    </location>
</feature>
<accession>A0A1A6A1P7</accession>
<dbReference type="InterPro" id="IPR018819">
    <property type="entry name" value="Nur1/Mug154"/>
</dbReference>
<dbReference type="PANTHER" id="PTHR28293">
    <property type="entry name" value="NUCLEAR RIM PROTEIN 1"/>
    <property type="match status" value="1"/>
</dbReference>
<keyword evidence="9" id="KW-1185">Reference proteome</keyword>
<reference evidence="8" key="2">
    <citation type="submission" date="2013-07" db="EMBL/GenBank/DDBJ databases">
        <authorList>
            <consortium name="The Broad Institute Genome Sequencing Platform"/>
            <person name="Cuomo C."/>
            <person name="Litvintseva A."/>
            <person name="Chen Y."/>
            <person name="Heitman J."/>
            <person name="Sun S."/>
            <person name="Springer D."/>
            <person name="Dromer F."/>
            <person name="Young S.K."/>
            <person name="Zeng Q."/>
            <person name="Gargeya S."/>
            <person name="Fitzgerald M."/>
            <person name="Abouelleil A."/>
            <person name="Alvarado L."/>
            <person name="Berlin A.M."/>
            <person name="Chapman S.B."/>
            <person name="Dewar J."/>
            <person name="Goldberg J."/>
            <person name="Griggs A."/>
            <person name="Gujja S."/>
            <person name="Hansen M."/>
            <person name="Howarth C."/>
            <person name="Imamovic A."/>
            <person name="Larimer J."/>
            <person name="McCowan C."/>
            <person name="Murphy C."/>
            <person name="Pearson M."/>
            <person name="Priest M."/>
            <person name="Roberts A."/>
            <person name="Saif S."/>
            <person name="Shea T."/>
            <person name="Sykes S."/>
            <person name="Wortman J."/>
            <person name="Nusbaum C."/>
            <person name="Birren B."/>
        </authorList>
    </citation>
    <scope>NUCLEOTIDE SEQUENCE</scope>
    <source>
        <strain evidence="8">CBS 10117</strain>
    </source>
</reference>
<evidence type="ECO:0000256" key="4">
    <source>
        <dbReference type="ARBA" id="ARBA00023136"/>
    </source>
</evidence>
<dbReference type="GO" id="GO:0007096">
    <property type="term" value="P:regulation of exit from mitosis"/>
    <property type="evidence" value="ECO:0007669"/>
    <property type="project" value="TreeGrafter"/>
</dbReference>
<dbReference type="EMBL" id="KI894033">
    <property type="protein sequence ID" value="OBR83979.1"/>
    <property type="molecule type" value="Genomic_DNA"/>
</dbReference>
<evidence type="ECO:0000256" key="1">
    <source>
        <dbReference type="ARBA" id="ARBA00004127"/>
    </source>
</evidence>
<evidence type="ECO:0000256" key="2">
    <source>
        <dbReference type="ARBA" id="ARBA00022692"/>
    </source>
</evidence>
<feature type="region of interest" description="Disordered" evidence="5">
    <location>
        <begin position="446"/>
        <end position="468"/>
    </location>
</feature>
<evidence type="ECO:0000256" key="6">
    <source>
        <dbReference type="SAM" id="Phobius"/>
    </source>
</evidence>
<feature type="compositionally biased region" description="Polar residues" evidence="5">
    <location>
        <begin position="90"/>
        <end position="100"/>
    </location>
</feature>
<dbReference type="EMBL" id="CP144536">
    <property type="protein sequence ID" value="WWC63642.1"/>
    <property type="molecule type" value="Genomic_DNA"/>
</dbReference>
<keyword evidence="2 6" id="KW-0812">Transmembrane</keyword>